<feature type="compositionally biased region" description="Polar residues" evidence="5">
    <location>
        <begin position="535"/>
        <end position="544"/>
    </location>
</feature>
<accession>A0A5M3MIK8</accession>
<dbReference type="Proteomes" id="UP000053558">
    <property type="component" value="Unassembled WGS sequence"/>
</dbReference>
<dbReference type="KEGG" id="cput:CONPUDRAFT_108759"/>
<feature type="region of interest" description="Disordered" evidence="5">
    <location>
        <begin position="646"/>
        <end position="770"/>
    </location>
</feature>
<reference evidence="8" key="1">
    <citation type="journal article" date="2012" name="Science">
        <title>The Paleozoic origin of enzymatic lignin decomposition reconstructed from 31 fungal genomes.</title>
        <authorList>
            <person name="Floudas D."/>
            <person name="Binder M."/>
            <person name="Riley R."/>
            <person name="Barry K."/>
            <person name="Blanchette R.A."/>
            <person name="Henrissat B."/>
            <person name="Martinez A.T."/>
            <person name="Otillar R."/>
            <person name="Spatafora J.W."/>
            <person name="Yadav J.S."/>
            <person name="Aerts A."/>
            <person name="Benoit I."/>
            <person name="Boyd A."/>
            <person name="Carlson A."/>
            <person name="Copeland A."/>
            <person name="Coutinho P.M."/>
            <person name="de Vries R.P."/>
            <person name="Ferreira P."/>
            <person name="Findley K."/>
            <person name="Foster B."/>
            <person name="Gaskell J."/>
            <person name="Glotzer D."/>
            <person name="Gorecki P."/>
            <person name="Heitman J."/>
            <person name="Hesse C."/>
            <person name="Hori C."/>
            <person name="Igarashi K."/>
            <person name="Jurgens J.A."/>
            <person name="Kallen N."/>
            <person name="Kersten P."/>
            <person name="Kohler A."/>
            <person name="Kuees U."/>
            <person name="Kumar T.K.A."/>
            <person name="Kuo A."/>
            <person name="LaButti K."/>
            <person name="Larrondo L.F."/>
            <person name="Lindquist E."/>
            <person name="Ling A."/>
            <person name="Lombard V."/>
            <person name="Lucas S."/>
            <person name="Lundell T."/>
            <person name="Martin R."/>
            <person name="McLaughlin D.J."/>
            <person name="Morgenstern I."/>
            <person name="Morin E."/>
            <person name="Murat C."/>
            <person name="Nagy L.G."/>
            <person name="Nolan M."/>
            <person name="Ohm R.A."/>
            <person name="Patyshakuliyeva A."/>
            <person name="Rokas A."/>
            <person name="Ruiz-Duenas F.J."/>
            <person name="Sabat G."/>
            <person name="Salamov A."/>
            <person name="Samejima M."/>
            <person name="Schmutz J."/>
            <person name="Slot J.C."/>
            <person name="St John F."/>
            <person name="Stenlid J."/>
            <person name="Sun H."/>
            <person name="Sun S."/>
            <person name="Syed K."/>
            <person name="Tsang A."/>
            <person name="Wiebenga A."/>
            <person name="Young D."/>
            <person name="Pisabarro A."/>
            <person name="Eastwood D.C."/>
            <person name="Martin F."/>
            <person name="Cullen D."/>
            <person name="Grigoriev I.V."/>
            <person name="Hibbett D.S."/>
        </authorList>
    </citation>
    <scope>NUCLEOTIDE SEQUENCE [LARGE SCALE GENOMIC DNA]</scope>
    <source>
        <strain evidence="8">RWD-64-598 SS2</strain>
    </source>
</reference>
<evidence type="ECO:0000313" key="8">
    <source>
        <dbReference type="Proteomes" id="UP000053558"/>
    </source>
</evidence>
<dbReference type="OrthoDB" id="411372at2759"/>
<organism evidence="7 8">
    <name type="scientific">Coniophora puteana (strain RWD-64-598)</name>
    <name type="common">Brown rot fungus</name>
    <dbReference type="NCBI Taxonomy" id="741705"/>
    <lineage>
        <taxon>Eukaryota</taxon>
        <taxon>Fungi</taxon>
        <taxon>Dikarya</taxon>
        <taxon>Basidiomycota</taxon>
        <taxon>Agaricomycotina</taxon>
        <taxon>Agaricomycetes</taxon>
        <taxon>Agaricomycetidae</taxon>
        <taxon>Boletales</taxon>
        <taxon>Coniophorineae</taxon>
        <taxon>Coniophoraceae</taxon>
        <taxon>Coniophora</taxon>
    </lineage>
</organism>
<evidence type="ECO:0000256" key="5">
    <source>
        <dbReference type="SAM" id="MobiDB-lite"/>
    </source>
</evidence>
<name>A0A5M3MIK8_CONPW</name>
<dbReference type="GO" id="GO:0000209">
    <property type="term" value="P:protein polyubiquitination"/>
    <property type="evidence" value="ECO:0007669"/>
    <property type="project" value="InterPro"/>
</dbReference>
<dbReference type="InterPro" id="IPR045072">
    <property type="entry name" value="MKRN-like"/>
</dbReference>
<feature type="zinc finger region" description="C3H1-type" evidence="4">
    <location>
        <begin position="72"/>
        <end position="99"/>
    </location>
</feature>
<evidence type="ECO:0000256" key="1">
    <source>
        <dbReference type="ARBA" id="ARBA00022723"/>
    </source>
</evidence>
<feature type="compositionally biased region" description="Low complexity" evidence="5">
    <location>
        <begin position="709"/>
        <end position="722"/>
    </location>
</feature>
<feature type="zinc finger region" description="C3H1-type" evidence="4">
    <location>
        <begin position="42"/>
        <end position="69"/>
    </location>
</feature>
<feature type="compositionally biased region" description="Basic and acidic residues" evidence="5">
    <location>
        <begin position="226"/>
        <end position="238"/>
    </location>
</feature>
<dbReference type="GO" id="GO:0061630">
    <property type="term" value="F:ubiquitin protein ligase activity"/>
    <property type="evidence" value="ECO:0007669"/>
    <property type="project" value="InterPro"/>
</dbReference>
<dbReference type="Pfam" id="PF14608">
    <property type="entry name" value="zf-CCCH_2"/>
    <property type="match status" value="1"/>
</dbReference>
<evidence type="ECO:0000256" key="2">
    <source>
        <dbReference type="ARBA" id="ARBA00022771"/>
    </source>
</evidence>
<gene>
    <name evidence="7" type="ORF">CONPUDRAFT_108759</name>
</gene>
<dbReference type="Gene3D" id="4.10.1000.10">
    <property type="entry name" value="Zinc finger, CCCH-type"/>
    <property type="match status" value="1"/>
</dbReference>
<evidence type="ECO:0000256" key="3">
    <source>
        <dbReference type="ARBA" id="ARBA00022833"/>
    </source>
</evidence>
<dbReference type="RefSeq" id="XP_007771720.1">
    <property type="nucleotide sequence ID" value="XM_007773530.1"/>
</dbReference>
<feature type="compositionally biased region" description="Pro residues" evidence="5">
    <location>
        <begin position="240"/>
        <end position="254"/>
    </location>
</feature>
<dbReference type="Pfam" id="PF00642">
    <property type="entry name" value="zf-CCCH"/>
    <property type="match status" value="1"/>
</dbReference>
<keyword evidence="2 4" id="KW-0863">Zinc-finger</keyword>
<dbReference type="PANTHER" id="PTHR11224:SF10">
    <property type="entry name" value="IP09428P-RELATED"/>
    <property type="match status" value="1"/>
</dbReference>
<protein>
    <recommendedName>
        <fullName evidence="6">C3H1-type domain-containing protein</fullName>
    </recommendedName>
</protein>
<keyword evidence="8" id="KW-1185">Reference proteome</keyword>
<feature type="region of interest" description="Disordered" evidence="5">
    <location>
        <begin position="1"/>
        <end position="42"/>
    </location>
</feature>
<keyword evidence="1 4" id="KW-0479">Metal-binding</keyword>
<dbReference type="GeneID" id="19198733"/>
<feature type="compositionally biased region" description="Basic and acidic residues" evidence="5">
    <location>
        <begin position="128"/>
        <end position="140"/>
    </location>
</feature>
<dbReference type="PANTHER" id="PTHR11224">
    <property type="entry name" value="MAKORIN-RELATED"/>
    <property type="match status" value="1"/>
</dbReference>
<dbReference type="AlphaFoldDB" id="A0A5M3MIK8"/>
<sequence>MPATEKNDAASAADMDEDDFREFDREKDKGHKSKQSSSKSKDLSHVPCKFFKVGSCTAGAACPFSHSIHERGQPKDVCTWFIKGNCKFGHKCALAHILPGQSMAMDRKNKKSAQLANNGASSAGGPGREPKSSRSKKDGHQSSASADVSAKGRTGLLSGSTAPTRVLNMPLKATVSPSAPAPPLKDSDFASFGLPDDQLSSVPVHAKVASPTSPDDTSAQLADQDESFKQHDQPEQPKPEGSPPTLPVHSPTPPRHLGISRNPSDAAADLGPIGSPPRSSPAARSQNLSPGTSPARHITSPLSAPGNRSVFPQNDSGDLSFSDFKTRAGLAQSLPWNTDLGPIPPQVQSRAGVALNGSALDTDAVGEDFEEFIPSSLTDLLTPEERSRRMSRTTSGRPVVPGADAAYAANRATPDSAAHRYSRSVPAASLLGDINSIWSDKTNGLPGSPDTHGHLGVNGLGIGNGTPSSFKSNGGFGGRSFLDDGPSPSLLAPSNASAAFLPNLHHYYSKMGPQRPSSNLGRSASGLHPPPGLSQGLQPISALTASGPGPGAGVDAFSPPRTSSLGTHPPLDNHHADSYLSAGYGKPMGMQRSVSGRPISNGFGGDGDGERTSTISPSMRALQSHAPGQSLPQGLAAGYSRIHALPTTATSPNVPGGLSPGPGPAPPGSEWPANIANAPSPDMYNMSNSKAPTPSSPGLEAMFSRLSYSAATSRPGAAASPPGSSPLGGGMPRQVSHGHTRNWQGHGPLSPLNGPAVTNDDDDELFSMDG</sequence>
<comment type="caution">
    <text evidence="7">The sequence shown here is derived from an EMBL/GenBank/DDBJ whole genome shotgun (WGS) entry which is preliminary data.</text>
</comment>
<feature type="region of interest" description="Disordered" evidence="5">
    <location>
        <begin position="510"/>
        <end position="634"/>
    </location>
</feature>
<keyword evidence="3 4" id="KW-0862">Zinc</keyword>
<dbReference type="InterPro" id="IPR036855">
    <property type="entry name" value="Znf_CCCH_sf"/>
</dbReference>
<dbReference type="SMART" id="SM00356">
    <property type="entry name" value="ZnF_C3H1"/>
    <property type="match status" value="2"/>
</dbReference>
<feature type="compositionally biased region" description="Polar residues" evidence="5">
    <location>
        <begin position="310"/>
        <end position="319"/>
    </location>
</feature>
<feature type="compositionally biased region" description="Acidic residues" evidence="5">
    <location>
        <begin position="759"/>
        <end position="770"/>
    </location>
</feature>
<dbReference type="InterPro" id="IPR000571">
    <property type="entry name" value="Znf_CCCH"/>
</dbReference>
<evidence type="ECO:0000259" key="6">
    <source>
        <dbReference type="PROSITE" id="PS50103"/>
    </source>
</evidence>
<dbReference type="GO" id="GO:0008270">
    <property type="term" value="F:zinc ion binding"/>
    <property type="evidence" value="ECO:0007669"/>
    <property type="project" value="UniProtKB-KW"/>
</dbReference>
<dbReference type="EMBL" id="JH711582">
    <property type="protein sequence ID" value="EIW78750.1"/>
    <property type="molecule type" value="Genomic_DNA"/>
</dbReference>
<feature type="domain" description="C3H1-type" evidence="6">
    <location>
        <begin position="72"/>
        <end position="99"/>
    </location>
</feature>
<evidence type="ECO:0000256" key="4">
    <source>
        <dbReference type="PROSITE-ProRule" id="PRU00723"/>
    </source>
</evidence>
<evidence type="ECO:0000313" key="7">
    <source>
        <dbReference type="EMBL" id="EIW78750.1"/>
    </source>
</evidence>
<feature type="compositionally biased region" description="Polar residues" evidence="5">
    <location>
        <begin position="210"/>
        <end position="221"/>
    </location>
</feature>
<proteinExistence type="predicted"/>
<feature type="domain" description="C3H1-type" evidence="6">
    <location>
        <begin position="42"/>
        <end position="69"/>
    </location>
</feature>
<dbReference type="OMA" id="QSMSMDR"/>
<dbReference type="PROSITE" id="PS50103">
    <property type="entry name" value="ZF_C3H1"/>
    <property type="match status" value="2"/>
</dbReference>
<dbReference type="SUPFAM" id="SSF90229">
    <property type="entry name" value="CCCH zinc finger"/>
    <property type="match status" value="1"/>
</dbReference>
<feature type="region of interest" description="Disordered" evidence="5">
    <location>
        <begin position="106"/>
        <end position="322"/>
    </location>
</feature>